<feature type="compositionally biased region" description="Polar residues" evidence="6">
    <location>
        <begin position="22"/>
        <end position="33"/>
    </location>
</feature>
<dbReference type="PANTHER" id="PTHR47338">
    <property type="entry name" value="ZN(II)2CYS6 TRANSCRIPTION FACTOR (EUROFUNG)-RELATED"/>
    <property type="match status" value="1"/>
</dbReference>
<dbReference type="EMBL" id="JACAZI010000003">
    <property type="protein sequence ID" value="KAF7364733.1"/>
    <property type="molecule type" value="Genomic_DNA"/>
</dbReference>
<dbReference type="AlphaFoldDB" id="A0A8H6YR61"/>
<sequence>MLQEQIAVTQARIEELEKPQTGRSNFVLNNDQLARQRRPASPTHVRRGSSMRSQRPIPPSMPTSSSEGIPTAELEPLIHNFLRHSSQFGFFLNVHNFREAMMGRRGQRPAAVLIDVVNLCAIHLSGLVEFTTQEPRYLSRALRTAVDAVSATQGNGILHRIQAEVLLAHYFLRNTRSLEGNYHLSAAVSLIISSGMHRIRSAEPAVGVAFTALAPPRDPIEEVERINAFWTVLTLNNCWTTADGSPSNISYTDSNTRIDTPWPLDINAPLHDQILPDSGFGTVNGFLANLPDGGVSLAAFHAKAALLFEQASRLASQYHPNMNNIHQFYASFNSIDTLIERFKRSLPTVHSREMLVIHSLAHVATIQLHNPFAADNNNSRVRALDSARAIVAALAQVPGNAGYIDLIMGTLLMATCQVFVAELGRYRCRRPINSPLTQEERSLMNAIETVLAVMNVFAQTCQLINSQLLAMQQLYHGLN</sequence>
<gene>
    <name evidence="7" type="ORF">MVEN_00343100</name>
</gene>
<dbReference type="CDD" id="cd12148">
    <property type="entry name" value="fungal_TF_MHR"/>
    <property type="match status" value="1"/>
</dbReference>
<evidence type="ECO:0000256" key="5">
    <source>
        <dbReference type="ARBA" id="ARBA00023242"/>
    </source>
</evidence>
<evidence type="ECO:0000256" key="1">
    <source>
        <dbReference type="ARBA" id="ARBA00004123"/>
    </source>
</evidence>
<dbReference type="OrthoDB" id="2309723at2759"/>
<keyword evidence="5" id="KW-0539">Nucleus</keyword>
<dbReference type="GO" id="GO:0046872">
    <property type="term" value="F:metal ion binding"/>
    <property type="evidence" value="ECO:0007669"/>
    <property type="project" value="UniProtKB-KW"/>
</dbReference>
<evidence type="ECO:0000313" key="7">
    <source>
        <dbReference type="EMBL" id="KAF7364733.1"/>
    </source>
</evidence>
<evidence type="ECO:0000256" key="4">
    <source>
        <dbReference type="ARBA" id="ARBA00023163"/>
    </source>
</evidence>
<dbReference type="InterPro" id="IPR050815">
    <property type="entry name" value="TF_fung"/>
</dbReference>
<comment type="caution">
    <text evidence="7">The sequence shown here is derived from an EMBL/GenBank/DDBJ whole genome shotgun (WGS) entry which is preliminary data.</text>
</comment>
<accession>A0A8H6YR61</accession>
<dbReference type="GO" id="GO:0005634">
    <property type="term" value="C:nucleus"/>
    <property type="evidence" value="ECO:0007669"/>
    <property type="project" value="UniProtKB-SubCell"/>
</dbReference>
<dbReference type="Proteomes" id="UP000620124">
    <property type="component" value="Unassembled WGS sequence"/>
</dbReference>
<evidence type="ECO:0000313" key="8">
    <source>
        <dbReference type="Proteomes" id="UP000620124"/>
    </source>
</evidence>
<proteinExistence type="predicted"/>
<protein>
    <submittedName>
        <fullName evidence="7">Fungal-trans domain-containing protein</fullName>
    </submittedName>
</protein>
<dbReference type="PANTHER" id="PTHR47338:SF29">
    <property type="entry name" value="ZN(2)-C6 FUNGAL-TYPE DOMAIN-CONTAINING PROTEIN"/>
    <property type="match status" value="1"/>
</dbReference>
<name>A0A8H6YR61_9AGAR</name>
<dbReference type="GO" id="GO:0000981">
    <property type="term" value="F:DNA-binding transcription factor activity, RNA polymerase II-specific"/>
    <property type="evidence" value="ECO:0007669"/>
    <property type="project" value="InterPro"/>
</dbReference>
<keyword evidence="4" id="KW-0804">Transcription</keyword>
<evidence type="ECO:0000256" key="6">
    <source>
        <dbReference type="SAM" id="MobiDB-lite"/>
    </source>
</evidence>
<evidence type="ECO:0000256" key="2">
    <source>
        <dbReference type="ARBA" id="ARBA00022723"/>
    </source>
</evidence>
<comment type="subcellular location">
    <subcellularLocation>
        <location evidence="1">Nucleus</location>
    </subcellularLocation>
</comment>
<keyword evidence="2" id="KW-0479">Metal-binding</keyword>
<feature type="region of interest" description="Disordered" evidence="6">
    <location>
        <begin position="22"/>
        <end position="69"/>
    </location>
</feature>
<keyword evidence="3" id="KW-0805">Transcription regulation</keyword>
<organism evidence="7 8">
    <name type="scientific">Mycena venus</name>
    <dbReference type="NCBI Taxonomy" id="2733690"/>
    <lineage>
        <taxon>Eukaryota</taxon>
        <taxon>Fungi</taxon>
        <taxon>Dikarya</taxon>
        <taxon>Basidiomycota</taxon>
        <taxon>Agaricomycotina</taxon>
        <taxon>Agaricomycetes</taxon>
        <taxon>Agaricomycetidae</taxon>
        <taxon>Agaricales</taxon>
        <taxon>Marasmiineae</taxon>
        <taxon>Mycenaceae</taxon>
        <taxon>Mycena</taxon>
    </lineage>
</organism>
<keyword evidence="8" id="KW-1185">Reference proteome</keyword>
<reference evidence="7" key="1">
    <citation type="submission" date="2020-05" db="EMBL/GenBank/DDBJ databases">
        <title>Mycena genomes resolve the evolution of fungal bioluminescence.</title>
        <authorList>
            <person name="Tsai I.J."/>
        </authorList>
    </citation>
    <scope>NUCLEOTIDE SEQUENCE</scope>
    <source>
        <strain evidence="7">CCC161011</strain>
    </source>
</reference>
<evidence type="ECO:0000256" key="3">
    <source>
        <dbReference type="ARBA" id="ARBA00023015"/>
    </source>
</evidence>